<dbReference type="SUPFAM" id="SSF52540">
    <property type="entry name" value="P-loop containing nucleoside triphosphate hydrolases"/>
    <property type="match status" value="1"/>
</dbReference>
<dbReference type="InterPro" id="IPR018310">
    <property type="entry name" value="Put_endonuclease_Z1-dom"/>
</dbReference>
<organism evidence="3 4">
    <name type="scientific">Flectobacillus rivi</name>
    <dbReference type="NCBI Taxonomy" id="2984209"/>
    <lineage>
        <taxon>Bacteria</taxon>
        <taxon>Pseudomonadati</taxon>
        <taxon>Bacteroidota</taxon>
        <taxon>Cytophagia</taxon>
        <taxon>Cytophagales</taxon>
        <taxon>Flectobacillaceae</taxon>
        <taxon>Flectobacillus</taxon>
    </lineage>
</organism>
<protein>
    <submittedName>
        <fullName evidence="3">Z1 domain-containing protein</fullName>
    </submittedName>
</protein>
<accession>A0ABT6Z2P2</accession>
<evidence type="ECO:0000256" key="1">
    <source>
        <dbReference type="SAM" id="Coils"/>
    </source>
</evidence>
<feature type="coiled-coil region" evidence="1">
    <location>
        <begin position="949"/>
        <end position="979"/>
    </location>
</feature>
<feature type="domain" description="Putative endonuclease Z1" evidence="2">
    <location>
        <begin position="427"/>
        <end position="672"/>
    </location>
</feature>
<dbReference type="RefSeq" id="WP_283382030.1">
    <property type="nucleotide sequence ID" value="NZ_JASHIE010000008.1"/>
</dbReference>
<dbReference type="EMBL" id="JASHIE010000008">
    <property type="protein sequence ID" value="MDI9875397.1"/>
    <property type="molecule type" value="Genomic_DNA"/>
</dbReference>
<name>A0ABT6Z2P2_9BACT</name>
<keyword evidence="1" id="KW-0175">Coiled coil</keyword>
<proteinExistence type="predicted"/>
<gene>
    <name evidence="3" type="ORF">QM481_12720</name>
</gene>
<reference evidence="3 4" key="1">
    <citation type="submission" date="2023-05" db="EMBL/GenBank/DDBJ databases">
        <title>Novel species of genus Flectobacillus isolated from stream in China.</title>
        <authorList>
            <person name="Lu H."/>
        </authorList>
    </citation>
    <scope>NUCLEOTIDE SEQUENCE [LARGE SCALE GENOMIC DNA]</scope>
    <source>
        <strain evidence="3 4">LFS242W</strain>
    </source>
</reference>
<comment type="caution">
    <text evidence="3">The sequence shown here is derived from an EMBL/GenBank/DDBJ whole genome shotgun (WGS) entry which is preliminary data.</text>
</comment>
<dbReference type="Pfam" id="PF10593">
    <property type="entry name" value="Z1"/>
    <property type="match status" value="1"/>
</dbReference>
<evidence type="ECO:0000313" key="4">
    <source>
        <dbReference type="Proteomes" id="UP001225761"/>
    </source>
</evidence>
<dbReference type="Proteomes" id="UP001225761">
    <property type="component" value="Unassembled WGS sequence"/>
</dbReference>
<sequence length="1221" mass="140188">MSNYQQAKTLCNAWLSEIAKTESVNAALIKEKVDLVNTLFNLPESEKAKLIEELEVLYSILSDQYRILDDVKPHPWVKNAKSEINWDFWNRYRMYLEQKNYAPDTLNKMNNLTDDILDRLIRPDSNIPFDKRGLIVGHVQSGKTGNYIGLMCKAADAGYRLIIVLAGIHNSLRSQTQLRIDEGFLGFDTQLARSITQTSDRIGVGRINPNLIAHSLTTNEINGDFNRKASETSGISIGGKDPIILVIKKNASVMKNLLGWLASRGKTMEDGKKQIKNLPLLVIDDEADNASINISKNYVSGINACIRSMLKLFEQSAYIGYTATPYANIFIKQYTDDDAKGLDYNVHNIPLSLGKDIFPKNFIVNIPAPSNYIGPEKLFGIESLENIDKEIQPLKLFRIVNDYAEYIPEGHKKDEPKPETVTELPPSLHEAIKCFFLSCAARRARGQANEHNSMLIHVTRFIDWQDRIATLVENEVNVYRRLIEFSDRKFLGELEQLWIDRFVDVTKEVIDNPSVNDPSIVKMLWVDIEPHLYPAVAKIEIRAVHGDANINRLNHKNIRPLDYYDHRKTGLSVIAVGGNKLSRGLTLEGLTISYFLRASKMYDTLMQMGRWFGYRPGYLDLCRLYTSEELVKWYQHITVATEEMRAEFDRMKDLDKTPADYGLKVRTHPDSLVITAANKFRYKKIMTLSLSGVLEETYSFKKNDPTHLVNYNNTLKLINDLGLPDGTVNTESILRNHFVWRGRNNADRIIDYLYGYTSKQPTFNVNLINRFIIEQQKHRLITNWTVVVINNTTTDKTVKINADVKIGLTKRSDFTPESNYYTINKSHIIDPRHEFIDLTDEEIGIAYSRTIEDAKKNGKNLSNIDKPSPVRVKEIRPDEQALLLIYLLDPQPKEDKALLSSIPIVGLAVSFPWMKNAKPIEYAVNEQFLNELDYSDELDDQELEEPLIAVEKDNELEQLEVLENRIENKFKELEGKTQKWKPTFLYGTNKLNYIEKKPEAIPVIKTTDVHRYYINPYVDSWIENSERLLINKGLVISTAKFQAQNFAISENSLVLDGECLAIWIPEIPSEYLSAILNSVFFTYYNRGKAGLATEQVIENFPFIYSEQYSHGISVLVRCILALQKEQSSRESRVMSSFFISVLDAVIFEVYFPEIFAENRLNVLSELQSLIPFDNDAENIKRYYQLLNKPQSHVKKAIYDITTIPEFKLIYQTLNENQTHSN</sequence>
<evidence type="ECO:0000313" key="3">
    <source>
        <dbReference type="EMBL" id="MDI9875397.1"/>
    </source>
</evidence>
<dbReference type="InterPro" id="IPR027417">
    <property type="entry name" value="P-loop_NTPase"/>
</dbReference>
<keyword evidence="4" id="KW-1185">Reference proteome</keyword>
<evidence type="ECO:0000259" key="2">
    <source>
        <dbReference type="Pfam" id="PF10593"/>
    </source>
</evidence>